<comment type="caution">
    <text evidence="2">The sequence shown here is derived from an EMBL/GenBank/DDBJ whole genome shotgun (WGS) entry which is preliminary data.</text>
</comment>
<dbReference type="RefSeq" id="WP_086265391.1">
    <property type="nucleotide sequence ID" value="NZ_JADVOL010000010.1"/>
</dbReference>
<evidence type="ECO:0000313" key="2">
    <source>
        <dbReference type="EMBL" id="OTU29341.1"/>
    </source>
</evidence>
<keyword evidence="1" id="KW-1133">Transmembrane helix</keyword>
<dbReference type="EMBL" id="NGIR01000015">
    <property type="protein sequence ID" value="OTU29341.1"/>
    <property type="molecule type" value="Genomic_DNA"/>
</dbReference>
<evidence type="ECO:0000256" key="1">
    <source>
        <dbReference type="SAM" id="Phobius"/>
    </source>
</evidence>
<reference evidence="2 3" key="1">
    <citation type="submission" date="2017-05" db="EMBL/GenBank/DDBJ databases">
        <authorList>
            <person name="Song R."/>
            <person name="Chenine A.L."/>
            <person name="Ruprecht R.M."/>
        </authorList>
    </citation>
    <scope>NUCLEOTIDE SEQUENCE [LARGE SCALE GENOMIC DNA]</scope>
    <source>
        <strain evidence="2 3">ARLG1955</strain>
    </source>
</reference>
<evidence type="ECO:0000313" key="3">
    <source>
        <dbReference type="Proteomes" id="UP000195162"/>
    </source>
</evidence>
<evidence type="ECO:0008006" key="4">
    <source>
        <dbReference type="Google" id="ProtNLM"/>
    </source>
</evidence>
<dbReference type="AlphaFoldDB" id="A0A242U7I1"/>
<dbReference type="Pfam" id="PF11391">
    <property type="entry name" value="DUF2798"/>
    <property type="match status" value="1"/>
</dbReference>
<organism evidence="2 3">
    <name type="scientific">Acinetobacter pittii</name>
    <name type="common">Acinetobacter genomosp. 3</name>
    <dbReference type="NCBI Taxonomy" id="48296"/>
    <lineage>
        <taxon>Bacteria</taxon>
        <taxon>Pseudomonadati</taxon>
        <taxon>Pseudomonadota</taxon>
        <taxon>Gammaproteobacteria</taxon>
        <taxon>Moraxellales</taxon>
        <taxon>Moraxellaceae</taxon>
        <taxon>Acinetobacter</taxon>
        <taxon>Acinetobacter calcoaceticus/baumannii complex</taxon>
    </lineage>
</organism>
<dbReference type="InterPro" id="IPR021529">
    <property type="entry name" value="DUF2798"/>
</dbReference>
<name>A0A242U7I1_ACIPI</name>
<protein>
    <recommendedName>
        <fullName evidence="4">DUF2798 domain-containing protein</fullName>
    </recommendedName>
</protein>
<keyword evidence="1" id="KW-0812">Transmembrane</keyword>
<keyword evidence="1" id="KW-0472">Membrane</keyword>
<proteinExistence type="predicted"/>
<feature type="transmembrane region" description="Helical" evidence="1">
    <location>
        <begin position="38"/>
        <end position="61"/>
    </location>
</feature>
<sequence>MKAQKLLFLLILSGMMSFIVSGISTFKAVGLNHHFVSLWLSAWIIAWILAFPSVLICAPIAQKLVDIIFKKVEKNTPVS</sequence>
<dbReference type="Proteomes" id="UP000195162">
    <property type="component" value="Unassembled WGS sequence"/>
</dbReference>
<gene>
    <name evidence="2" type="ORF">CAT59_05635</name>
</gene>
<accession>A0A242U7I1</accession>